<organism evidence="2 3">
    <name type="scientific">Candidatus Magasanikbacteria bacterium RIFCSPHIGHO2_02_FULL_47_14</name>
    <dbReference type="NCBI Taxonomy" id="1798680"/>
    <lineage>
        <taxon>Bacteria</taxon>
        <taxon>Candidatus Magasanikiibacteriota</taxon>
    </lineage>
</organism>
<dbReference type="PANTHER" id="PTHR30135">
    <property type="entry name" value="UNCHARACTERIZED PROTEIN YVCK-RELATED"/>
    <property type="match status" value="1"/>
</dbReference>
<dbReference type="GO" id="GO:0043743">
    <property type="term" value="F:LPPG:FO 2-phospho-L-lactate transferase activity"/>
    <property type="evidence" value="ECO:0007669"/>
    <property type="project" value="InterPro"/>
</dbReference>
<dbReference type="STRING" id="1798680.A3J66_01325"/>
<evidence type="ECO:0000313" key="3">
    <source>
        <dbReference type="Proteomes" id="UP000176282"/>
    </source>
</evidence>
<name>A0A1F6M231_9BACT</name>
<dbReference type="Gene3D" id="3.40.50.10680">
    <property type="entry name" value="CofD-like domains"/>
    <property type="match status" value="1"/>
</dbReference>
<dbReference type="Pfam" id="PF01933">
    <property type="entry name" value="CofD"/>
    <property type="match status" value="1"/>
</dbReference>
<dbReference type="NCBIfam" id="TIGR01826">
    <property type="entry name" value="CofD_related"/>
    <property type="match status" value="1"/>
</dbReference>
<dbReference type="InterPro" id="IPR010119">
    <property type="entry name" value="Gluconeogen_factor"/>
</dbReference>
<dbReference type="InterPro" id="IPR002882">
    <property type="entry name" value="CofD"/>
</dbReference>
<gene>
    <name evidence="2" type="ORF">A3J66_01325</name>
</gene>
<dbReference type="InterPro" id="IPR038136">
    <property type="entry name" value="CofD-like_dom_sf"/>
</dbReference>
<proteinExistence type="predicted"/>
<dbReference type="AlphaFoldDB" id="A0A1F6M231"/>
<keyword evidence="1" id="KW-0963">Cytoplasm</keyword>
<dbReference type="SUPFAM" id="SSF142338">
    <property type="entry name" value="CofD-like"/>
    <property type="match status" value="1"/>
</dbReference>
<evidence type="ECO:0000313" key="2">
    <source>
        <dbReference type="EMBL" id="OGH65669.1"/>
    </source>
</evidence>
<reference evidence="2 3" key="1">
    <citation type="journal article" date="2016" name="Nat. Commun.">
        <title>Thousands of microbial genomes shed light on interconnected biogeochemical processes in an aquifer system.</title>
        <authorList>
            <person name="Anantharaman K."/>
            <person name="Brown C.T."/>
            <person name="Hug L.A."/>
            <person name="Sharon I."/>
            <person name="Castelle C.J."/>
            <person name="Probst A.J."/>
            <person name="Thomas B.C."/>
            <person name="Singh A."/>
            <person name="Wilkins M.J."/>
            <person name="Karaoz U."/>
            <person name="Brodie E.L."/>
            <person name="Williams K.H."/>
            <person name="Hubbard S.S."/>
            <person name="Banfield J.F."/>
        </authorList>
    </citation>
    <scope>NUCLEOTIDE SEQUENCE [LARGE SCALE GENOMIC DNA]</scope>
</reference>
<dbReference type="CDD" id="cd07187">
    <property type="entry name" value="YvcK_like"/>
    <property type="match status" value="1"/>
</dbReference>
<dbReference type="EMBL" id="MFQB01000046">
    <property type="protein sequence ID" value="OGH65669.1"/>
    <property type="molecule type" value="Genomic_DNA"/>
</dbReference>
<accession>A0A1F6M231</accession>
<dbReference type="PANTHER" id="PTHR30135:SF3">
    <property type="entry name" value="GLUCONEOGENESIS FACTOR-RELATED"/>
    <property type="match status" value="1"/>
</dbReference>
<evidence type="ECO:0000256" key="1">
    <source>
        <dbReference type="ARBA" id="ARBA00022490"/>
    </source>
</evidence>
<evidence type="ECO:0008006" key="4">
    <source>
        <dbReference type="Google" id="ProtNLM"/>
    </source>
</evidence>
<comment type="caution">
    <text evidence="2">The sequence shown here is derived from an EMBL/GenBank/DDBJ whole genome shotgun (WGS) entry which is preliminary data.</text>
</comment>
<dbReference type="Proteomes" id="UP000176282">
    <property type="component" value="Unassembled WGS sequence"/>
</dbReference>
<protein>
    <recommendedName>
        <fullName evidence="4">Gluconeogenesis factor</fullName>
    </recommendedName>
</protein>
<sequence length="319" mass="35118">MEKKKVVVFGGGNGTASTLAALKKYTDVFDIAAVVSMSDSGGSSGRLRQEFHTLPPGDVMRAILALSPFEYDGFLKEIFYKKRFDDLGNLSGHNLGNLFLILAQQYSGSYISAIRALEQAVGARGQVFPATLEQTDLVGELSAGEIIVGEHALDRPDYDRSLRVARVWLQPKSALAYPAAMRVVETADVLLFGPGSLYCSVIASLLPVGIFDAIKRSKARLVYLAGNKYETTGETGPTILSEFVKELERYLPRKLDTIIFNQFQPTEQQKEYHDDQKLEQVVFDKENLAGYTIVAEAFEHETGGVDSEKLGKILFTLFG</sequence>